<keyword evidence="1" id="KW-1133">Transmembrane helix</keyword>
<evidence type="ECO:0000256" key="1">
    <source>
        <dbReference type="SAM" id="Phobius"/>
    </source>
</evidence>
<evidence type="ECO:0000313" key="3">
    <source>
        <dbReference type="Proteomes" id="UP000229894"/>
    </source>
</evidence>
<name>A0A2M7BUI2_9BACT</name>
<sequence>MKPVANVIPILVLIVPTTMAKFVVTKEFVIAVLWKDQFGVVLTGDALVLANMILLVRKGGNPMAILR</sequence>
<dbReference type="AlphaFoldDB" id="A0A2M7BUI2"/>
<comment type="caution">
    <text evidence="2">The sequence shown here is derived from an EMBL/GenBank/DDBJ whole genome shotgun (WGS) entry which is preliminary data.</text>
</comment>
<organism evidence="2 3">
    <name type="scientific">Candidatus Portnoybacteria bacterium CG03_land_8_20_14_0_80_41_10</name>
    <dbReference type="NCBI Taxonomy" id="1974808"/>
    <lineage>
        <taxon>Bacteria</taxon>
        <taxon>Candidatus Portnoyibacteriota</taxon>
    </lineage>
</organism>
<keyword evidence="1" id="KW-0812">Transmembrane</keyword>
<dbReference type="Proteomes" id="UP000229894">
    <property type="component" value="Unassembled WGS sequence"/>
</dbReference>
<proteinExistence type="predicted"/>
<reference evidence="3" key="1">
    <citation type="submission" date="2017-09" db="EMBL/GenBank/DDBJ databases">
        <title>Depth-based differentiation of microbial function through sediment-hosted aquifers and enrichment of novel symbionts in the deep terrestrial subsurface.</title>
        <authorList>
            <person name="Probst A.J."/>
            <person name="Ladd B."/>
            <person name="Jarett J.K."/>
            <person name="Geller-Mcgrath D.E."/>
            <person name="Sieber C.M.K."/>
            <person name="Emerson J.B."/>
            <person name="Anantharaman K."/>
            <person name="Thomas B.C."/>
            <person name="Malmstrom R."/>
            <person name="Stieglmeier M."/>
            <person name="Klingl A."/>
            <person name="Woyke T."/>
            <person name="Ryan C.M."/>
            <person name="Banfield J.F."/>
        </authorList>
    </citation>
    <scope>NUCLEOTIDE SEQUENCE [LARGE SCALE GENOMIC DNA]</scope>
</reference>
<keyword evidence="1" id="KW-0472">Membrane</keyword>
<evidence type="ECO:0000313" key="2">
    <source>
        <dbReference type="EMBL" id="PIV10220.1"/>
    </source>
</evidence>
<dbReference type="EMBL" id="PEUX01000035">
    <property type="protein sequence ID" value="PIV10220.1"/>
    <property type="molecule type" value="Genomic_DNA"/>
</dbReference>
<accession>A0A2M7BUI2</accession>
<feature type="transmembrane region" description="Helical" evidence="1">
    <location>
        <begin position="36"/>
        <end position="56"/>
    </location>
</feature>
<gene>
    <name evidence="2" type="ORF">COS49_01705</name>
</gene>
<protein>
    <submittedName>
        <fullName evidence="2">Uncharacterized protein</fullName>
    </submittedName>
</protein>